<gene>
    <name evidence="3" type="ORF">NEE01_19415</name>
</gene>
<dbReference type="Gene3D" id="2.60.40.420">
    <property type="entry name" value="Cupredoxins - blue copper proteins"/>
    <property type="match status" value="1"/>
</dbReference>
<feature type="chain" id="PRO_5041291177" evidence="1">
    <location>
        <begin position="20"/>
        <end position="127"/>
    </location>
</feature>
<proteinExistence type="predicted"/>
<dbReference type="Pfam" id="PF13473">
    <property type="entry name" value="Cupredoxin_1"/>
    <property type="match status" value="1"/>
</dbReference>
<dbReference type="InterPro" id="IPR028096">
    <property type="entry name" value="EfeO_Cupredoxin"/>
</dbReference>
<dbReference type="EMBL" id="JANFAV010000017">
    <property type="protein sequence ID" value="MCW6536953.1"/>
    <property type="molecule type" value="Genomic_DNA"/>
</dbReference>
<evidence type="ECO:0000259" key="2">
    <source>
        <dbReference type="Pfam" id="PF13473"/>
    </source>
</evidence>
<feature type="signal peptide" evidence="1">
    <location>
        <begin position="1"/>
        <end position="19"/>
    </location>
</feature>
<name>A0AA41ZJL1_9SPHN</name>
<dbReference type="InterPro" id="IPR008972">
    <property type="entry name" value="Cupredoxin"/>
</dbReference>
<sequence>MRGTLAIALLLALSPAASAQSTEGRVTVELSSFKFTPKTLTLRQGQRYHLHLINTASGGHDFVAKEFFAASTIAPEDRDKIRDGRIDLHGEEAVDVILTPNRAGTYKVHCSHFMHSTFGMTGEIVVQ</sequence>
<dbReference type="Proteomes" id="UP001165565">
    <property type="component" value="Unassembled WGS sequence"/>
</dbReference>
<accession>A0AA41ZJL1</accession>
<comment type="caution">
    <text evidence="3">The sequence shown here is derived from an EMBL/GenBank/DDBJ whole genome shotgun (WGS) entry which is preliminary data.</text>
</comment>
<reference evidence="3" key="1">
    <citation type="submission" date="2022-06" db="EMBL/GenBank/DDBJ databases">
        <title>Sphingomonas sp. nov. isolated from rhizosphere soil of tomato.</title>
        <authorList>
            <person name="Dong H."/>
            <person name="Gao R."/>
        </authorList>
    </citation>
    <scope>NUCLEOTIDE SEQUENCE</scope>
    <source>
        <strain evidence="3">MMSM24</strain>
    </source>
</reference>
<dbReference type="SUPFAM" id="SSF49503">
    <property type="entry name" value="Cupredoxins"/>
    <property type="match status" value="1"/>
</dbReference>
<feature type="domain" description="EfeO-type cupredoxin-like" evidence="2">
    <location>
        <begin position="5"/>
        <end position="126"/>
    </location>
</feature>
<protein>
    <submittedName>
        <fullName evidence="3">Cupredoxin domain-containing protein</fullName>
    </submittedName>
</protein>
<evidence type="ECO:0000256" key="1">
    <source>
        <dbReference type="SAM" id="SignalP"/>
    </source>
</evidence>
<keyword evidence="4" id="KW-1185">Reference proteome</keyword>
<evidence type="ECO:0000313" key="4">
    <source>
        <dbReference type="Proteomes" id="UP001165565"/>
    </source>
</evidence>
<keyword evidence="1" id="KW-0732">Signal</keyword>
<evidence type="ECO:0000313" key="3">
    <source>
        <dbReference type="EMBL" id="MCW6536953.1"/>
    </source>
</evidence>
<dbReference type="AlphaFoldDB" id="A0AA41ZJL1"/>
<organism evidence="3 4">
    <name type="scientific">Sphingomonas lycopersici</name>
    <dbReference type="NCBI Taxonomy" id="2951807"/>
    <lineage>
        <taxon>Bacteria</taxon>
        <taxon>Pseudomonadati</taxon>
        <taxon>Pseudomonadota</taxon>
        <taxon>Alphaproteobacteria</taxon>
        <taxon>Sphingomonadales</taxon>
        <taxon>Sphingomonadaceae</taxon>
        <taxon>Sphingomonas</taxon>
    </lineage>
</organism>